<dbReference type="CDD" id="cd12797">
    <property type="entry name" value="M23_peptidase"/>
    <property type="match status" value="1"/>
</dbReference>
<name>A0A318TRK6_9BACL</name>
<dbReference type="InterPro" id="IPR016047">
    <property type="entry name" value="M23ase_b-sheet_dom"/>
</dbReference>
<evidence type="ECO:0000313" key="3">
    <source>
        <dbReference type="Proteomes" id="UP000247416"/>
    </source>
</evidence>
<dbReference type="RefSeq" id="WP_107936417.1">
    <property type="nucleotide sequence ID" value="NZ_CP085009.1"/>
</dbReference>
<dbReference type="Gene3D" id="2.70.70.10">
    <property type="entry name" value="Glucose Permease (Domain IIA)"/>
    <property type="match status" value="1"/>
</dbReference>
<dbReference type="Pfam" id="PF01551">
    <property type="entry name" value="Peptidase_M23"/>
    <property type="match status" value="1"/>
</dbReference>
<feature type="domain" description="M23ase beta-sheet core" evidence="1">
    <location>
        <begin position="172"/>
        <end position="262"/>
    </location>
</feature>
<organism evidence="2 3">
    <name type="scientific">Ureibacillus chungkukjangi</name>
    <dbReference type="NCBI Taxonomy" id="1202712"/>
    <lineage>
        <taxon>Bacteria</taxon>
        <taxon>Bacillati</taxon>
        <taxon>Bacillota</taxon>
        <taxon>Bacilli</taxon>
        <taxon>Bacillales</taxon>
        <taxon>Caryophanaceae</taxon>
        <taxon>Ureibacillus</taxon>
    </lineage>
</organism>
<gene>
    <name evidence="2" type="ORF">BJ095_11616</name>
</gene>
<keyword evidence="3" id="KW-1185">Reference proteome</keyword>
<dbReference type="OrthoDB" id="9809488at2"/>
<dbReference type="AlphaFoldDB" id="A0A318TRK6"/>
<reference evidence="2 3" key="1">
    <citation type="submission" date="2018-06" db="EMBL/GenBank/DDBJ databases">
        <title>Genomic Encyclopedia of Archaeal and Bacterial Type Strains, Phase II (KMG-II): from individual species to whole genera.</title>
        <authorList>
            <person name="Goeker M."/>
        </authorList>
    </citation>
    <scope>NUCLEOTIDE SEQUENCE [LARGE SCALE GENOMIC DNA]</scope>
    <source>
        <strain evidence="2 3">KACC 16626</strain>
    </source>
</reference>
<dbReference type="Proteomes" id="UP000247416">
    <property type="component" value="Unassembled WGS sequence"/>
</dbReference>
<comment type="caution">
    <text evidence="2">The sequence shown here is derived from an EMBL/GenBank/DDBJ whole genome shotgun (WGS) entry which is preliminary data.</text>
</comment>
<sequence>MGSSSLDFVTPENFGHVFLHGNPELIYNQCSIEFKQLITLSDFKKMVQSFNRKVRSYQFLQSSSLGLIQQYLWLDNHRKKAVCVAFDSSNTIHRLLIKPYLTFPKSDKRYTKNFYNMPINKEWFVFWGGNNEFLNYHYAYKSQRYAYDLVIMKEHQTYKDSTSQNENFYAFNQEVVAPDAGTVVKVVNHVADNIPGVMNASEPAGNYVILKHLNNEYSLLAHFKQNSINVKKGDKLKQGQVIGLCGNSGHSSEPHIHFQVMNSPNLKKCKSISIRFSNGVQPVQGDFVGEGALFHNTADKRTPSLDKAELFVLIGEALITIPRFFLSFFR</sequence>
<proteinExistence type="predicted"/>
<dbReference type="SUPFAM" id="SSF51261">
    <property type="entry name" value="Duplicated hybrid motif"/>
    <property type="match status" value="1"/>
</dbReference>
<dbReference type="GO" id="GO:0004222">
    <property type="term" value="F:metalloendopeptidase activity"/>
    <property type="evidence" value="ECO:0007669"/>
    <property type="project" value="TreeGrafter"/>
</dbReference>
<dbReference type="PANTHER" id="PTHR21666:SF270">
    <property type="entry name" value="MUREIN HYDROLASE ACTIVATOR ENVC"/>
    <property type="match status" value="1"/>
</dbReference>
<dbReference type="EMBL" id="QJTJ01000016">
    <property type="protein sequence ID" value="PYF05668.1"/>
    <property type="molecule type" value="Genomic_DNA"/>
</dbReference>
<evidence type="ECO:0000313" key="2">
    <source>
        <dbReference type="EMBL" id="PYF05668.1"/>
    </source>
</evidence>
<protein>
    <submittedName>
        <fullName evidence="2">Peptidase M23-like protein</fullName>
    </submittedName>
</protein>
<dbReference type="InterPro" id="IPR050570">
    <property type="entry name" value="Cell_wall_metabolism_enzyme"/>
</dbReference>
<evidence type="ECO:0000259" key="1">
    <source>
        <dbReference type="Pfam" id="PF01551"/>
    </source>
</evidence>
<dbReference type="InterPro" id="IPR011055">
    <property type="entry name" value="Dup_hybrid_motif"/>
</dbReference>
<dbReference type="PANTHER" id="PTHR21666">
    <property type="entry name" value="PEPTIDASE-RELATED"/>
    <property type="match status" value="1"/>
</dbReference>
<accession>A0A318TRK6</accession>